<evidence type="ECO:0000313" key="6">
    <source>
        <dbReference type="Proteomes" id="UP001168146"/>
    </source>
</evidence>
<evidence type="ECO:0000259" key="4">
    <source>
        <dbReference type="Pfam" id="PF24086"/>
    </source>
</evidence>
<proteinExistence type="predicted"/>
<evidence type="ECO:0000313" key="5">
    <source>
        <dbReference type="EMBL" id="KAK0322210.1"/>
    </source>
</evidence>
<keyword evidence="2" id="KW-1133">Transmembrane helix</keyword>
<feature type="chain" id="PRO_5042890081" description="DUF7371 domain-containing protein" evidence="3">
    <location>
        <begin position="21"/>
        <end position="1078"/>
    </location>
</feature>
<keyword evidence="2" id="KW-0472">Membrane</keyword>
<feature type="signal peptide" evidence="3">
    <location>
        <begin position="1"/>
        <end position="20"/>
    </location>
</feature>
<keyword evidence="3" id="KW-0732">Signal</keyword>
<gene>
    <name evidence="5" type="ORF">LTR82_006663</name>
</gene>
<evidence type="ECO:0000256" key="2">
    <source>
        <dbReference type="SAM" id="Phobius"/>
    </source>
</evidence>
<dbReference type="Pfam" id="PF24086">
    <property type="entry name" value="DUF7371"/>
    <property type="match status" value="1"/>
</dbReference>
<organism evidence="5 6">
    <name type="scientific">Friedmanniomyces endolithicus</name>
    <dbReference type="NCBI Taxonomy" id="329885"/>
    <lineage>
        <taxon>Eukaryota</taxon>
        <taxon>Fungi</taxon>
        <taxon>Dikarya</taxon>
        <taxon>Ascomycota</taxon>
        <taxon>Pezizomycotina</taxon>
        <taxon>Dothideomycetes</taxon>
        <taxon>Dothideomycetidae</taxon>
        <taxon>Mycosphaerellales</taxon>
        <taxon>Teratosphaeriaceae</taxon>
        <taxon>Friedmanniomyces</taxon>
    </lineage>
</organism>
<name>A0AAN6FRK7_9PEZI</name>
<sequence>MKIKLSAACIVAAAVSVATAQNASYGTCVFHLTPNAFPFWIYGSGIWYLASGWRRPDRVQTNTSILLQTLAYSRLPHQHTSSHQAYHTAYSTMAGLPDASSPELKITQAFGSRVPYWPAFRERRIDAYARSTGVMSQPGRVVSAHERRSRKAASISSMDGVTDQRPEDDHGSFTWLGRKIQTEARHWKRHCLARLDRDIVRDYGPEACLGFVPQIRGGRNPLGARSFICLLLAFLLVFGASYTLMEHLLFATRASAACTPTTIYMPVTYTTTVIYTPSPSDASAASVSSATTTSTIYSTVYSTSAVTKTVSLLSAAAPGVGLSTSYIATLTITQLVSPVSTMPFTAVTSSVASLETFTPPAYTSTTFSFVSPAITVTSTSTHYSTVQISYATPSSSPYAGMGPSGWNNSSTVVASPAASKASGTAVIETLTATYYMGTGDATTSTSTSLLTTTITVYGTSIVTLISTSYPLTSTSSSSSLAAAGTGAITASAPSTTSIAMASSSTASSSADSISSTLVSAGMSSSASGLPVVYPNVTSMSTTNALSSDTETAVLPTSSSMTLSSSSSAAANSSVINGLTTSGSSTSTSSISVSNTTFATSTTAAVIIPVTSTLPSGSLTTMLETTSTTIGLLGTGTQTVSGYFVWKGTTTVPFAPSSASGSPLSSVTTQPGPAIVTSGSGLSTSSSNMMAPYGTVTYAPSSAPMSTGAAPSLTIPVNGSSAALSVLSSVLSGLAESSPTASLFTSGAISTLTSSSSPSPAASSSTSVLSISTSSSATTSIQITSSTSASLPTAASTSSTLMTMVSSSQVSPTSSSNTAGTATFSSASNSSMAALMTQSTSSFQAYSMIPSLSGTITSAGPSNPFPASSATATPTVCGEHGNFTMTFDDLPNFVPTKQNKTDITQAPPIPNPYHHLTFSNGYVYGPQPSVPYLPSSAPHLAVFLANGSGMTASSMQPGEVGDGPYESMSAFWFDAFSAFMGCDNAGPGLCTIVFTGYTWSPNAKNEIATYTQNATVATCPSLVNCQLHQVSFPTSFRGLSGVRMQAFVGNEPRMFFMDDMKLGWSNNTCQAGLTRLRFQ</sequence>
<evidence type="ECO:0000256" key="1">
    <source>
        <dbReference type="SAM" id="MobiDB-lite"/>
    </source>
</evidence>
<feature type="transmembrane region" description="Helical" evidence="2">
    <location>
        <begin position="226"/>
        <end position="245"/>
    </location>
</feature>
<comment type="caution">
    <text evidence="5">The sequence shown here is derived from an EMBL/GenBank/DDBJ whole genome shotgun (WGS) entry which is preliminary data.</text>
</comment>
<feature type="domain" description="DUF7371" evidence="4">
    <location>
        <begin position="878"/>
        <end position="1074"/>
    </location>
</feature>
<dbReference type="InterPro" id="IPR055795">
    <property type="entry name" value="DUF7371"/>
</dbReference>
<accession>A0AAN6FRK7</accession>
<feature type="region of interest" description="Disordered" evidence="1">
    <location>
        <begin position="139"/>
        <end position="169"/>
    </location>
</feature>
<dbReference type="AlphaFoldDB" id="A0AAN6FRK7"/>
<feature type="transmembrane region" description="Helical" evidence="2">
    <location>
        <begin position="30"/>
        <end position="50"/>
    </location>
</feature>
<reference evidence="5" key="1">
    <citation type="submission" date="2021-12" db="EMBL/GenBank/DDBJ databases">
        <title>Black yeast isolated from Biological Soil Crust.</title>
        <authorList>
            <person name="Kurbessoian T."/>
        </authorList>
    </citation>
    <scope>NUCLEOTIDE SEQUENCE</scope>
    <source>
        <strain evidence="5">CCFEE 5208</strain>
    </source>
</reference>
<keyword evidence="2" id="KW-0812">Transmembrane</keyword>
<evidence type="ECO:0000256" key="3">
    <source>
        <dbReference type="SAM" id="SignalP"/>
    </source>
</evidence>
<dbReference type="Proteomes" id="UP001168146">
    <property type="component" value="Unassembled WGS sequence"/>
</dbReference>
<protein>
    <recommendedName>
        <fullName evidence="4">DUF7371 domain-containing protein</fullName>
    </recommendedName>
</protein>
<dbReference type="EMBL" id="JASUXU010000017">
    <property type="protein sequence ID" value="KAK0322210.1"/>
    <property type="molecule type" value="Genomic_DNA"/>
</dbReference>